<comment type="catalytic activity">
    <reaction evidence="6">
        <text>Exonucleolytic cleavage in either 5'- to 3'- or 3'- to 5'-direction to yield nucleoside 5'-phosphates.</text>
        <dbReference type="EC" id="3.1.11.6"/>
    </reaction>
</comment>
<protein>
    <recommendedName>
        <fullName evidence="6">Exodeoxyribonuclease 7 small subunit</fullName>
        <ecNumber evidence="6">3.1.11.6</ecNumber>
    </recommendedName>
    <alternativeName>
        <fullName evidence="6">Exodeoxyribonuclease VII small subunit</fullName>
        <shortName evidence="6">Exonuclease VII small subunit</shortName>
    </alternativeName>
</protein>
<evidence type="ECO:0000256" key="4">
    <source>
        <dbReference type="ARBA" id="ARBA00022801"/>
    </source>
</evidence>
<dbReference type="PANTHER" id="PTHR34137">
    <property type="entry name" value="EXODEOXYRIBONUCLEASE 7 SMALL SUBUNIT"/>
    <property type="match status" value="1"/>
</dbReference>
<organism evidence="8 9">
    <name type="scientific">Halanaerobium hydrogeniformans</name>
    <name type="common">Halanaerobium sp. (strain sapolanicus)</name>
    <dbReference type="NCBI Taxonomy" id="656519"/>
    <lineage>
        <taxon>Bacteria</taxon>
        <taxon>Bacillati</taxon>
        <taxon>Bacillota</taxon>
        <taxon>Clostridia</taxon>
        <taxon>Halanaerobiales</taxon>
        <taxon>Halanaerobiaceae</taxon>
        <taxon>Halanaerobium</taxon>
    </lineage>
</organism>
<comment type="similarity">
    <text evidence="1 6">Belongs to the XseB family.</text>
</comment>
<proteinExistence type="inferred from homology"/>
<keyword evidence="3 6" id="KW-0540">Nuclease</keyword>
<dbReference type="PIRSF" id="PIRSF006488">
    <property type="entry name" value="Exonuc_VII_S"/>
    <property type="match status" value="1"/>
</dbReference>
<dbReference type="eggNOG" id="COG1722">
    <property type="taxonomic scope" value="Bacteria"/>
</dbReference>
<accession>E4RL55</accession>
<keyword evidence="5 6" id="KW-0269">Exonuclease</keyword>
<evidence type="ECO:0000256" key="7">
    <source>
        <dbReference type="SAM" id="Coils"/>
    </source>
</evidence>
<dbReference type="NCBIfam" id="TIGR01280">
    <property type="entry name" value="xseB"/>
    <property type="match status" value="1"/>
</dbReference>
<evidence type="ECO:0000256" key="2">
    <source>
        <dbReference type="ARBA" id="ARBA00022490"/>
    </source>
</evidence>
<dbReference type="Gene3D" id="1.10.287.1040">
    <property type="entry name" value="Exonuclease VII, small subunit"/>
    <property type="match status" value="1"/>
</dbReference>
<dbReference type="PANTHER" id="PTHR34137:SF1">
    <property type="entry name" value="EXODEOXYRIBONUCLEASE 7 SMALL SUBUNIT"/>
    <property type="match status" value="1"/>
</dbReference>
<dbReference type="KEGG" id="has:Halsa_1392"/>
<comment type="subunit">
    <text evidence="6">Heterooligomer composed of large and small subunits.</text>
</comment>
<dbReference type="RefSeq" id="WP_013405900.1">
    <property type="nucleotide sequence ID" value="NC_014654.1"/>
</dbReference>
<sequence length="88" mass="10200">MSKEKENEKVAEDLNFETALEDLEKIVDKLEKGGLSLDQTLEEFSRGMKLLKFCHDKLDKAEKKVEIMLKEGDEFTEEKAFSDEIEVD</sequence>
<dbReference type="SUPFAM" id="SSF116842">
    <property type="entry name" value="XseB-like"/>
    <property type="match status" value="1"/>
</dbReference>
<dbReference type="GO" id="GO:0008855">
    <property type="term" value="F:exodeoxyribonuclease VII activity"/>
    <property type="evidence" value="ECO:0007669"/>
    <property type="project" value="UniProtKB-UniRule"/>
</dbReference>
<feature type="coiled-coil region" evidence="7">
    <location>
        <begin position="51"/>
        <end position="78"/>
    </location>
</feature>
<gene>
    <name evidence="6" type="primary">xseB</name>
    <name evidence="8" type="ordered locus">Halsa_1392</name>
</gene>
<keyword evidence="7" id="KW-0175">Coiled coil</keyword>
<reference evidence="8 9" key="1">
    <citation type="submission" date="2010-11" db="EMBL/GenBank/DDBJ databases">
        <title>Complete sequence of Halanaerobium sp. sapolanicus.</title>
        <authorList>
            <consortium name="US DOE Joint Genome Institute"/>
            <person name="Lucas S."/>
            <person name="Copeland A."/>
            <person name="Lapidus A."/>
            <person name="Cheng J.-F."/>
            <person name="Bruce D."/>
            <person name="Goodwin L."/>
            <person name="Pitluck S."/>
            <person name="Davenport K."/>
            <person name="Detter J.C."/>
            <person name="Han C."/>
            <person name="Tapia R."/>
            <person name="Land M."/>
            <person name="Hauser L."/>
            <person name="Jeffries C."/>
            <person name="Kyrpides N."/>
            <person name="Ivanova N."/>
            <person name="Mikhailova N."/>
            <person name="Begemann M.B."/>
            <person name="Mormile M.R."/>
            <person name="Wall J.D."/>
            <person name="Elias D.A."/>
            <person name="Woyke T."/>
        </authorList>
    </citation>
    <scope>NUCLEOTIDE SEQUENCE [LARGE SCALE GENOMIC DNA]</scope>
    <source>
        <strain evidence="9">sapolanicus</strain>
    </source>
</reference>
<dbReference type="HOGENOM" id="CLU_145918_3_1_9"/>
<dbReference type="STRING" id="656519.Halsa_1392"/>
<dbReference type="OrthoDB" id="1771251at2"/>
<dbReference type="GO" id="GO:0005829">
    <property type="term" value="C:cytosol"/>
    <property type="evidence" value="ECO:0007669"/>
    <property type="project" value="TreeGrafter"/>
</dbReference>
<dbReference type="EMBL" id="CP002304">
    <property type="protein sequence ID" value="ADQ14819.1"/>
    <property type="molecule type" value="Genomic_DNA"/>
</dbReference>
<comment type="function">
    <text evidence="6">Bidirectionally degrades single-stranded DNA into large acid-insoluble oligonucleotides, which are then degraded further into small acid-soluble oligonucleotides.</text>
</comment>
<dbReference type="GO" id="GO:0006308">
    <property type="term" value="P:DNA catabolic process"/>
    <property type="evidence" value="ECO:0007669"/>
    <property type="project" value="UniProtKB-UniRule"/>
</dbReference>
<dbReference type="EC" id="3.1.11.6" evidence="6"/>
<dbReference type="GO" id="GO:0009318">
    <property type="term" value="C:exodeoxyribonuclease VII complex"/>
    <property type="evidence" value="ECO:0007669"/>
    <property type="project" value="UniProtKB-UniRule"/>
</dbReference>
<name>E4RL55_HALHG</name>
<keyword evidence="2 6" id="KW-0963">Cytoplasm</keyword>
<evidence type="ECO:0000256" key="5">
    <source>
        <dbReference type="ARBA" id="ARBA00022839"/>
    </source>
</evidence>
<reference evidence="8 9" key="2">
    <citation type="journal article" date="2011" name="J. Bacteriol.">
        <title>Complete Genome Sequence of the Haloalkaliphilic, Hydrogen Producing Halanaerobium hydrogenoformans.</title>
        <authorList>
            <person name="Brown S.D."/>
            <person name="Begemann M.B."/>
            <person name="Mormile M.R."/>
            <person name="Wall J.D."/>
            <person name="Han C.S."/>
            <person name="Goodwin L.A."/>
            <person name="Pitluck S."/>
            <person name="Land M.L."/>
            <person name="Hauser L.J."/>
            <person name="Elias D.A."/>
        </authorList>
    </citation>
    <scope>NUCLEOTIDE SEQUENCE [LARGE SCALE GENOMIC DNA]</scope>
    <source>
        <strain evidence="9">sapolanicus</strain>
    </source>
</reference>
<evidence type="ECO:0000313" key="9">
    <source>
        <dbReference type="Proteomes" id="UP000007434"/>
    </source>
</evidence>
<evidence type="ECO:0000256" key="6">
    <source>
        <dbReference type="HAMAP-Rule" id="MF_00337"/>
    </source>
</evidence>
<keyword evidence="9" id="KW-1185">Reference proteome</keyword>
<dbReference type="InterPro" id="IPR037004">
    <property type="entry name" value="Exonuc_VII_ssu_sf"/>
</dbReference>
<dbReference type="Pfam" id="PF02609">
    <property type="entry name" value="Exonuc_VII_S"/>
    <property type="match status" value="1"/>
</dbReference>
<dbReference type="AlphaFoldDB" id="E4RL55"/>
<comment type="subcellular location">
    <subcellularLocation>
        <location evidence="6">Cytoplasm</location>
    </subcellularLocation>
</comment>
<dbReference type="Proteomes" id="UP000007434">
    <property type="component" value="Chromosome"/>
</dbReference>
<keyword evidence="4 6" id="KW-0378">Hydrolase</keyword>
<evidence type="ECO:0000256" key="3">
    <source>
        <dbReference type="ARBA" id="ARBA00022722"/>
    </source>
</evidence>
<evidence type="ECO:0000313" key="8">
    <source>
        <dbReference type="EMBL" id="ADQ14819.1"/>
    </source>
</evidence>
<evidence type="ECO:0000256" key="1">
    <source>
        <dbReference type="ARBA" id="ARBA00009998"/>
    </source>
</evidence>
<dbReference type="InterPro" id="IPR003761">
    <property type="entry name" value="Exonuc_VII_S"/>
</dbReference>
<dbReference type="HAMAP" id="MF_00337">
    <property type="entry name" value="Exonuc_7_S"/>
    <property type="match status" value="1"/>
</dbReference>